<proteinExistence type="predicted"/>
<sequence>MNVHSPERLHILLTFLSFSVLNCLCALSNKTGDHTALLQNSRQTPRRATMQLRVDENTRRTLQTHLALSPPPHWSAKRRSREFSQTPRT</sequence>
<evidence type="ECO:0000256" key="1">
    <source>
        <dbReference type="SAM" id="MobiDB-lite"/>
    </source>
</evidence>
<feature type="region of interest" description="Disordered" evidence="1">
    <location>
        <begin position="64"/>
        <end position="89"/>
    </location>
</feature>
<feature type="non-terminal residue" evidence="3">
    <location>
        <position position="89"/>
    </location>
</feature>
<organism evidence="3">
    <name type="scientific">Ornithodoros brasiliensis</name>
    <name type="common">Mouro tick</name>
    <dbReference type="NCBI Taxonomy" id="888526"/>
    <lineage>
        <taxon>Eukaryota</taxon>
        <taxon>Metazoa</taxon>
        <taxon>Ecdysozoa</taxon>
        <taxon>Arthropoda</taxon>
        <taxon>Chelicerata</taxon>
        <taxon>Arachnida</taxon>
        <taxon>Acari</taxon>
        <taxon>Parasitiformes</taxon>
        <taxon>Ixodida</taxon>
        <taxon>Ixodoidea</taxon>
        <taxon>Argasidae</taxon>
        <taxon>Ornithodorinae</taxon>
        <taxon>Ornithodoros</taxon>
    </lineage>
</organism>
<feature type="signal peptide" evidence="2">
    <location>
        <begin position="1"/>
        <end position="25"/>
    </location>
</feature>
<evidence type="ECO:0000256" key="2">
    <source>
        <dbReference type="SAM" id="SignalP"/>
    </source>
</evidence>
<evidence type="ECO:0008006" key="4">
    <source>
        <dbReference type="Google" id="ProtNLM"/>
    </source>
</evidence>
<dbReference type="AlphaFoldDB" id="A0A1D2AI06"/>
<accession>A0A1D2AI06</accession>
<keyword evidence="2" id="KW-0732">Signal</keyword>
<dbReference type="EMBL" id="GETE01001087">
    <property type="protein sequence ID" value="JAT78788.1"/>
    <property type="molecule type" value="Transcribed_RNA"/>
</dbReference>
<name>A0A1D2AI06_ORNBR</name>
<protein>
    <recommendedName>
        <fullName evidence="4">Secreted protein</fullName>
    </recommendedName>
</protein>
<reference evidence="3" key="1">
    <citation type="submission" date="2016-07" db="EMBL/GenBank/DDBJ databases">
        <title>Salivary Glands transcriptome analysis on engorged females of Ornithodoros brasiliensis (Acari:Argasidae).</title>
        <authorList>
            <person name="Simons S.M."/>
            <person name="Carvalho E."/>
            <person name="Junqueira-de-Azevedo I."/>
            <person name="Ho P.L."/>
            <person name="Giovanni D."/>
            <person name="Mendonca R."/>
            <person name="Onofrio V."/>
            <person name="Landulfo G."/>
            <person name="Ramirez D."/>
            <person name="Barros-Battesti D."/>
        </authorList>
    </citation>
    <scope>NUCLEOTIDE SEQUENCE</scope>
    <source>
        <strain evidence="3">Female</strain>
        <tissue evidence="3">Salivary gland</tissue>
    </source>
</reference>
<evidence type="ECO:0000313" key="3">
    <source>
        <dbReference type="EMBL" id="JAT78788.1"/>
    </source>
</evidence>
<feature type="chain" id="PRO_5008901567" description="Secreted protein" evidence="2">
    <location>
        <begin position="26"/>
        <end position="89"/>
    </location>
</feature>